<protein>
    <submittedName>
        <fullName evidence="2">Prefoldin alpha subunit family protein</fullName>
    </submittedName>
</protein>
<dbReference type="CDD" id="cd23158">
    <property type="entry name" value="Prefoldin_UXT"/>
    <property type="match status" value="1"/>
</dbReference>
<gene>
    <name evidence="2" type="ORF">DFA_06295</name>
</gene>
<evidence type="ECO:0000313" key="3">
    <source>
        <dbReference type="Proteomes" id="UP000007797"/>
    </source>
</evidence>
<sequence>MVKAPHNHHDHDHHHGHQHGHQHGHHQHSNSSSGPSPIQQLTSAQLQRERVESIEHYKHFITDTLLVDLETFEEKKEELAIELEGYLELKSNIELMIENDMKELKTMMNIGSECYVKAKVYDTSKIFVNIGMGVSVQYTLGEAIEFINKKEDYLNQHIEKYTKKVHSIRGKISLIEKGINDLASLKDLVCYNQLISKDCIELISSSIARIFLITCWTLSIMNQARFIILSDFGMDQDVPTPNWFEKMKIND</sequence>
<dbReference type="NCBIfam" id="TIGR00293">
    <property type="entry name" value="prefoldin subunit alpha"/>
    <property type="match status" value="1"/>
</dbReference>
<evidence type="ECO:0000313" key="2">
    <source>
        <dbReference type="EMBL" id="EGG24149.1"/>
    </source>
</evidence>
<dbReference type="Proteomes" id="UP000007797">
    <property type="component" value="Unassembled WGS sequence"/>
</dbReference>
<dbReference type="GO" id="GO:0045944">
    <property type="term" value="P:positive regulation of transcription by RNA polymerase II"/>
    <property type="evidence" value="ECO:0007669"/>
    <property type="project" value="TreeGrafter"/>
</dbReference>
<dbReference type="GO" id="GO:0016592">
    <property type="term" value="C:mediator complex"/>
    <property type="evidence" value="ECO:0007669"/>
    <property type="project" value="TreeGrafter"/>
</dbReference>
<dbReference type="PANTHER" id="PTHR13345:SF9">
    <property type="entry name" value="PROTEIN UXT"/>
    <property type="match status" value="1"/>
</dbReference>
<dbReference type="Pfam" id="PF02996">
    <property type="entry name" value="Prefoldin"/>
    <property type="match status" value="1"/>
</dbReference>
<proteinExistence type="predicted"/>
<feature type="region of interest" description="Disordered" evidence="1">
    <location>
        <begin position="1"/>
        <end position="46"/>
    </location>
</feature>
<dbReference type="STRING" id="1054147.F4PKM5"/>
<feature type="compositionally biased region" description="Basic residues" evidence="1">
    <location>
        <begin position="1"/>
        <end position="28"/>
    </location>
</feature>
<dbReference type="RefSeq" id="XP_004362000.1">
    <property type="nucleotide sequence ID" value="XM_004361943.1"/>
</dbReference>
<dbReference type="KEGG" id="dfa:DFA_06295"/>
<name>F4PKM5_CACFS</name>
<dbReference type="AlphaFoldDB" id="F4PKM5"/>
<organism evidence="2 3">
    <name type="scientific">Cavenderia fasciculata</name>
    <name type="common">Slime mold</name>
    <name type="synonym">Dictyostelium fasciculatum</name>
    <dbReference type="NCBI Taxonomy" id="261658"/>
    <lineage>
        <taxon>Eukaryota</taxon>
        <taxon>Amoebozoa</taxon>
        <taxon>Evosea</taxon>
        <taxon>Eumycetozoa</taxon>
        <taxon>Dictyostelia</taxon>
        <taxon>Acytosteliales</taxon>
        <taxon>Cavenderiaceae</taxon>
        <taxon>Cavenderia</taxon>
    </lineage>
</organism>
<feature type="compositionally biased region" description="Polar residues" evidence="1">
    <location>
        <begin position="35"/>
        <end position="46"/>
    </location>
</feature>
<reference evidence="3" key="1">
    <citation type="journal article" date="2011" name="Genome Res.">
        <title>Phylogeny-wide analysis of social amoeba genomes highlights ancient origins for complex intercellular communication.</title>
        <authorList>
            <person name="Heidel A.J."/>
            <person name="Lawal H.M."/>
            <person name="Felder M."/>
            <person name="Schilde C."/>
            <person name="Helps N.R."/>
            <person name="Tunggal B."/>
            <person name="Rivero F."/>
            <person name="John U."/>
            <person name="Schleicher M."/>
            <person name="Eichinger L."/>
            <person name="Platzer M."/>
            <person name="Noegel A.A."/>
            <person name="Schaap P."/>
            <person name="Gloeckner G."/>
        </authorList>
    </citation>
    <scope>NUCLEOTIDE SEQUENCE [LARGE SCALE GENOMIC DNA]</scope>
    <source>
        <strain evidence="3">SH3</strain>
    </source>
</reference>
<dbReference type="GeneID" id="14876586"/>
<dbReference type="SUPFAM" id="SSF46579">
    <property type="entry name" value="Prefoldin"/>
    <property type="match status" value="1"/>
</dbReference>
<dbReference type="GO" id="GO:0003714">
    <property type="term" value="F:transcription corepressor activity"/>
    <property type="evidence" value="ECO:0007669"/>
    <property type="project" value="TreeGrafter"/>
</dbReference>
<dbReference type="InterPro" id="IPR009053">
    <property type="entry name" value="Prefoldin"/>
</dbReference>
<dbReference type="PANTHER" id="PTHR13345">
    <property type="entry name" value="MEDIATOR OF RNA POLYMERASE II TRANSCRIPTION SUBUNIT 10"/>
    <property type="match status" value="1"/>
</dbReference>
<dbReference type="OrthoDB" id="433124at2759"/>
<evidence type="ECO:0000256" key="1">
    <source>
        <dbReference type="SAM" id="MobiDB-lite"/>
    </source>
</evidence>
<dbReference type="InterPro" id="IPR004127">
    <property type="entry name" value="Prefoldin_subunit_alpha"/>
</dbReference>
<dbReference type="Gene3D" id="1.10.287.370">
    <property type="match status" value="1"/>
</dbReference>
<keyword evidence="3" id="KW-1185">Reference proteome</keyword>
<dbReference type="EMBL" id="GL883007">
    <property type="protein sequence ID" value="EGG24149.1"/>
    <property type="molecule type" value="Genomic_DNA"/>
</dbReference>
<accession>F4PKM5</accession>